<keyword evidence="3" id="KW-1185">Reference proteome</keyword>
<keyword evidence="1" id="KW-0472">Membrane</keyword>
<organism evidence="2 3">
    <name type="scientific">Alteromonas alba</name>
    <dbReference type="NCBI Taxonomy" id="2079529"/>
    <lineage>
        <taxon>Bacteria</taxon>
        <taxon>Pseudomonadati</taxon>
        <taxon>Pseudomonadota</taxon>
        <taxon>Gammaproteobacteria</taxon>
        <taxon>Alteromonadales</taxon>
        <taxon>Alteromonadaceae</taxon>
        <taxon>Alteromonas/Salinimonas group</taxon>
        <taxon>Alteromonas</taxon>
    </lineage>
</organism>
<comment type="caution">
    <text evidence="2">The sequence shown here is derived from an EMBL/GenBank/DDBJ whole genome shotgun (WGS) entry which is preliminary data.</text>
</comment>
<gene>
    <name evidence="2" type="ORF">C6Y40_22450</name>
</gene>
<keyword evidence="1" id="KW-0812">Transmembrane</keyword>
<evidence type="ECO:0000313" key="2">
    <source>
        <dbReference type="EMBL" id="PRO71326.1"/>
    </source>
</evidence>
<dbReference type="Proteomes" id="UP000238949">
    <property type="component" value="Unassembled WGS sequence"/>
</dbReference>
<proteinExistence type="predicted"/>
<dbReference type="EMBL" id="PVNP01000207">
    <property type="protein sequence ID" value="PRO71326.1"/>
    <property type="molecule type" value="Genomic_DNA"/>
</dbReference>
<feature type="transmembrane region" description="Helical" evidence="1">
    <location>
        <begin position="28"/>
        <end position="47"/>
    </location>
</feature>
<sequence>MNIPINPFPGLSRLLVVECLKLKRTSTLLMVFALPLLVVLFSTGLAVKSQNLQAFDHQAWQRWWMGVMALWS</sequence>
<accession>A0A2S9V4D8</accession>
<evidence type="ECO:0000256" key="1">
    <source>
        <dbReference type="SAM" id="Phobius"/>
    </source>
</evidence>
<keyword evidence="1" id="KW-1133">Transmembrane helix</keyword>
<dbReference type="RefSeq" id="WP_105936624.1">
    <property type="nucleotide sequence ID" value="NZ_PVNP01000207.1"/>
</dbReference>
<reference evidence="3" key="1">
    <citation type="journal article" date="2020" name="Int. J. Syst. Evol. Microbiol.">
        <title>Alteromonas alba sp. nov., a marine bacterium isolated from the seawater of the West Pacific Ocean.</title>
        <authorList>
            <person name="Sun C."/>
            <person name="Wu Y.-H."/>
            <person name="Xamxidin M."/>
            <person name="Cheng H."/>
            <person name="Xu X.-W."/>
        </authorList>
    </citation>
    <scope>NUCLEOTIDE SEQUENCE [LARGE SCALE GENOMIC DNA]</scope>
    <source>
        <strain evidence="3">190</strain>
    </source>
</reference>
<evidence type="ECO:0008006" key="4">
    <source>
        <dbReference type="Google" id="ProtNLM"/>
    </source>
</evidence>
<dbReference type="AlphaFoldDB" id="A0A2S9V4D8"/>
<name>A0A2S9V4D8_9ALTE</name>
<evidence type="ECO:0000313" key="3">
    <source>
        <dbReference type="Proteomes" id="UP000238949"/>
    </source>
</evidence>
<protein>
    <recommendedName>
        <fullName evidence="4">ABC transporter permease</fullName>
    </recommendedName>
</protein>